<name>A0A5C5XAD6_9BACT</name>
<gene>
    <name evidence="2" type="ORF">CA85_39590</name>
</gene>
<organism evidence="2 3">
    <name type="scientific">Allorhodopirellula solitaria</name>
    <dbReference type="NCBI Taxonomy" id="2527987"/>
    <lineage>
        <taxon>Bacteria</taxon>
        <taxon>Pseudomonadati</taxon>
        <taxon>Planctomycetota</taxon>
        <taxon>Planctomycetia</taxon>
        <taxon>Pirellulales</taxon>
        <taxon>Pirellulaceae</taxon>
        <taxon>Allorhodopirellula</taxon>
    </lineage>
</organism>
<comment type="caution">
    <text evidence="2">The sequence shown here is derived from an EMBL/GenBank/DDBJ whole genome shotgun (WGS) entry which is preliminary data.</text>
</comment>
<keyword evidence="1" id="KW-1133">Transmembrane helix</keyword>
<evidence type="ECO:0000256" key="1">
    <source>
        <dbReference type="SAM" id="Phobius"/>
    </source>
</evidence>
<dbReference type="EMBL" id="SJPK01000011">
    <property type="protein sequence ID" value="TWT59263.1"/>
    <property type="molecule type" value="Genomic_DNA"/>
</dbReference>
<reference evidence="2 3" key="1">
    <citation type="submission" date="2019-02" db="EMBL/GenBank/DDBJ databases">
        <title>Deep-cultivation of Planctomycetes and their phenomic and genomic characterization uncovers novel biology.</title>
        <authorList>
            <person name="Wiegand S."/>
            <person name="Jogler M."/>
            <person name="Boedeker C."/>
            <person name="Pinto D."/>
            <person name="Vollmers J."/>
            <person name="Rivas-Marin E."/>
            <person name="Kohn T."/>
            <person name="Peeters S.H."/>
            <person name="Heuer A."/>
            <person name="Rast P."/>
            <person name="Oberbeckmann S."/>
            <person name="Bunk B."/>
            <person name="Jeske O."/>
            <person name="Meyerdierks A."/>
            <person name="Storesund J.E."/>
            <person name="Kallscheuer N."/>
            <person name="Luecker S."/>
            <person name="Lage O.M."/>
            <person name="Pohl T."/>
            <person name="Merkel B.J."/>
            <person name="Hornburger P."/>
            <person name="Mueller R.-W."/>
            <person name="Bruemmer F."/>
            <person name="Labrenz M."/>
            <person name="Spormann A.M."/>
            <person name="Op Den Camp H."/>
            <person name="Overmann J."/>
            <person name="Amann R."/>
            <person name="Jetten M.S.M."/>
            <person name="Mascher T."/>
            <person name="Medema M.H."/>
            <person name="Devos D.P."/>
            <person name="Kaster A.-K."/>
            <person name="Ovreas L."/>
            <person name="Rohde M."/>
            <person name="Galperin M.Y."/>
            <person name="Jogler C."/>
        </authorList>
    </citation>
    <scope>NUCLEOTIDE SEQUENCE [LARGE SCALE GENOMIC DNA]</scope>
    <source>
        <strain evidence="2 3">CA85</strain>
    </source>
</reference>
<dbReference type="OrthoDB" id="264029at2"/>
<protein>
    <submittedName>
        <fullName evidence="2">Uncharacterized protein</fullName>
    </submittedName>
</protein>
<sequence>MNIFQFQPAFTVDIPLEQPQAIARLKAAAASDELRGVAEAAGAVIDFKIAPAERRFWSPHLSAQCSASEEGTQIFARFSPRPEIWTMFIAIYFVVAILICLALTIGYVQWSLGYAPWSLAAVPIGLLVIVGLHVASLVGQQLSADQMAVLRSRFDRAVEIAFDGLTVTDRSTASTDEAAG</sequence>
<dbReference type="AlphaFoldDB" id="A0A5C5XAD6"/>
<keyword evidence="1" id="KW-0472">Membrane</keyword>
<proteinExistence type="predicted"/>
<accession>A0A5C5XAD6</accession>
<dbReference type="Proteomes" id="UP000318053">
    <property type="component" value="Unassembled WGS sequence"/>
</dbReference>
<evidence type="ECO:0000313" key="3">
    <source>
        <dbReference type="Proteomes" id="UP000318053"/>
    </source>
</evidence>
<feature type="transmembrane region" description="Helical" evidence="1">
    <location>
        <begin position="114"/>
        <end position="138"/>
    </location>
</feature>
<dbReference type="RefSeq" id="WP_146392891.1">
    <property type="nucleotide sequence ID" value="NZ_SJPK01000011.1"/>
</dbReference>
<keyword evidence="1" id="KW-0812">Transmembrane</keyword>
<feature type="transmembrane region" description="Helical" evidence="1">
    <location>
        <begin position="84"/>
        <end position="108"/>
    </location>
</feature>
<keyword evidence="3" id="KW-1185">Reference proteome</keyword>
<evidence type="ECO:0000313" key="2">
    <source>
        <dbReference type="EMBL" id="TWT59263.1"/>
    </source>
</evidence>